<evidence type="ECO:0000256" key="1">
    <source>
        <dbReference type="SAM" id="SignalP"/>
    </source>
</evidence>
<dbReference type="OrthoDB" id="2989771at2"/>
<keyword evidence="4" id="KW-1185">Reference proteome</keyword>
<dbReference type="EMBL" id="PDCR01000005">
    <property type="protein sequence ID" value="PEG55600.1"/>
    <property type="molecule type" value="Genomic_DNA"/>
</dbReference>
<accession>A0A2A7NZE0</accession>
<dbReference type="Pfam" id="PF26571">
    <property type="entry name" value="VldE"/>
    <property type="match status" value="1"/>
</dbReference>
<dbReference type="InterPro" id="IPR058593">
    <property type="entry name" value="ARB_07466-like_C"/>
</dbReference>
<dbReference type="Proteomes" id="UP000220340">
    <property type="component" value="Unassembled WGS sequence"/>
</dbReference>
<sequence length="191" mass="19878">MAAVAVPAATFLVTGASAGASPAVAAAPVPAPPPCCMEVVAPPPPVASAPPALQVVSPELPAGVAPEKGLQKRTILAARAVSTEFPEILTIGGVRSDSMRWHPDGLAIDVMIDNYRSEEAIALGDRVVAYVLENAARFDINHVLWRQTSYGPGRAPRPMSNRGGDTANHFDHVHIATNGGGYPKGSEAYLR</sequence>
<proteinExistence type="predicted"/>
<gene>
    <name evidence="3" type="ORF">CRI78_04890</name>
</gene>
<reference evidence="3 4" key="1">
    <citation type="submission" date="2017-10" db="EMBL/GenBank/DDBJ databases">
        <title>The new phylogeny of genus Mycobacterium.</title>
        <authorList>
            <person name="Tortoli E."/>
            <person name="Trovato A."/>
            <person name="Cirillo D.M."/>
        </authorList>
    </citation>
    <scope>NUCLEOTIDE SEQUENCE [LARGE SCALE GENOMIC DNA]</scope>
    <source>
        <strain evidence="3 4">IP141170001</strain>
    </source>
</reference>
<feature type="domain" description="ARB-07466-like C-terminal" evidence="2">
    <location>
        <begin position="67"/>
        <end position="170"/>
    </location>
</feature>
<keyword evidence="1" id="KW-0732">Signal</keyword>
<protein>
    <recommendedName>
        <fullName evidence="2">ARB-07466-like C-terminal domain-containing protein</fullName>
    </recommendedName>
</protein>
<feature type="signal peptide" evidence="1">
    <location>
        <begin position="1"/>
        <end position="25"/>
    </location>
</feature>
<name>A0A2A7NZE0_9MYCO</name>
<evidence type="ECO:0000313" key="3">
    <source>
        <dbReference type="EMBL" id="PEG55600.1"/>
    </source>
</evidence>
<evidence type="ECO:0000313" key="4">
    <source>
        <dbReference type="Proteomes" id="UP000220340"/>
    </source>
</evidence>
<dbReference type="AlphaFoldDB" id="A0A2A7NZE0"/>
<feature type="chain" id="PRO_5012021039" description="ARB-07466-like C-terminal domain-containing protein" evidence="1">
    <location>
        <begin position="26"/>
        <end position="191"/>
    </location>
</feature>
<evidence type="ECO:0000259" key="2">
    <source>
        <dbReference type="Pfam" id="PF26571"/>
    </source>
</evidence>
<comment type="caution">
    <text evidence="3">The sequence shown here is derived from an EMBL/GenBank/DDBJ whole genome shotgun (WGS) entry which is preliminary data.</text>
</comment>
<organism evidence="3 4">
    <name type="scientific">Mycolicibacterium diernhoferi</name>
    <dbReference type="NCBI Taxonomy" id="1801"/>
    <lineage>
        <taxon>Bacteria</taxon>
        <taxon>Bacillati</taxon>
        <taxon>Actinomycetota</taxon>
        <taxon>Actinomycetes</taxon>
        <taxon>Mycobacteriales</taxon>
        <taxon>Mycobacteriaceae</taxon>
        <taxon>Mycolicibacterium</taxon>
    </lineage>
</organism>